<dbReference type="EMBL" id="CP032364">
    <property type="protein sequence ID" value="AYA99567.1"/>
    <property type="molecule type" value="Genomic_DNA"/>
</dbReference>
<proteinExistence type="predicted"/>
<evidence type="ECO:0000313" key="1">
    <source>
        <dbReference type="EMBL" id="AYA99567.1"/>
    </source>
</evidence>
<keyword evidence="2" id="KW-1185">Reference proteome</keyword>
<dbReference type="Gene3D" id="6.20.20.10">
    <property type="match status" value="1"/>
</dbReference>
<dbReference type="RefSeq" id="WP_111524873.1">
    <property type="nucleotide sequence ID" value="NZ_CP032364.1"/>
</dbReference>
<reference evidence="1 2" key="1">
    <citation type="submission" date="2018-09" db="EMBL/GenBank/DDBJ databases">
        <title>Genome sequencing of Lachnoanaerobaculum umeaense DSM 23576.</title>
        <authorList>
            <person name="Kook J.-K."/>
            <person name="Park S.-N."/>
            <person name="Lim Y.K."/>
        </authorList>
    </citation>
    <scope>NUCLEOTIDE SEQUENCE [LARGE SCALE GENOMIC DNA]</scope>
    <source>
        <strain evidence="2">DSM 23576 \ CCUG 58757</strain>
    </source>
</reference>
<gene>
    <name evidence="1" type="ORF">D4A81_06240</name>
</gene>
<accession>A0A385Q1V1</accession>
<sequence>MTWTCPKCGKIHLSEYDMKRCSCQSSQVCPDCRGTGKKIEFLGPNTDCPRCNGSGKIFY</sequence>
<dbReference type="KEGG" id="lua:D4A81_06240"/>
<dbReference type="AlphaFoldDB" id="A0A385Q1V1"/>
<evidence type="ECO:0000313" key="2">
    <source>
        <dbReference type="Proteomes" id="UP000265562"/>
    </source>
</evidence>
<name>A0A385Q1V1_9FIRM</name>
<protein>
    <submittedName>
        <fullName evidence="1">Uncharacterized protein</fullName>
    </submittedName>
</protein>
<dbReference type="Proteomes" id="UP000265562">
    <property type="component" value="Chromosome"/>
</dbReference>
<organism evidence="1 2">
    <name type="scientific">Lachnoanaerobaculum umeaense</name>
    <dbReference type="NCBI Taxonomy" id="617123"/>
    <lineage>
        <taxon>Bacteria</taxon>
        <taxon>Bacillati</taxon>
        <taxon>Bacillota</taxon>
        <taxon>Clostridia</taxon>
        <taxon>Lachnospirales</taxon>
        <taxon>Lachnospiraceae</taxon>
        <taxon>Lachnoanaerobaculum</taxon>
    </lineage>
</organism>
<dbReference type="OrthoDB" id="9779889at2"/>